<evidence type="ECO:0000259" key="3">
    <source>
        <dbReference type="Pfam" id="PF05368"/>
    </source>
</evidence>
<proteinExistence type="predicted"/>
<dbReference type="Proteomes" id="UP000241462">
    <property type="component" value="Unassembled WGS sequence"/>
</dbReference>
<reference evidence="4 5" key="1">
    <citation type="journal article" date="2018" name="Mycol. Prog.">
        <title>Coniella lustricola, a new species from submerged detritus.</title>
        <authorList>
            <person name="Raudabaugh D.B."/>
            <person name="Iturriaga T."/>
            <person name="Carver A."/>
            <person name="Mondo S."/>
            <person name="Pangilinan J."/>
            <person name="Lipzen A."/>
            <person name="He G."/>
            <person name="Amirebrahimi M."/>
            <person name="Grigoriev I.V."/>
            <person name="Miller A.N."/>
        </authorList>
    </citation>
    <scope>NUCLEOTIDE SEQUENCE [LARGE SCALE GENOMIC DNA]</scope>
    <source>
        <strain evidence="4 5">B22-T-1</strain>
    </source>
</reference>
<dbReference type="EMBL" id="KZ678422">
    <property type="protein sequence ID" value="PSR89030.1"/>
    <property type="molecule type" value="Genomic_DNA"/>
</dbReference>
<evidence type="ECO:0000256" key="1">
    <source>
        <dbReference type="ARBA" id="ARBA00022857"/>
    </source>
</evidence>
<keyword evidence="2" id="KW-0560">Oxidoreductase</keyword>
<keyword evidence="1" id="KW-0521">NADP</keyword>
<dbReference type="AlphaFoldDB" id="A0A2T3AAW8"/>
<accession>A0A2T3AAW8</accession>
<sequence length="316" mass="35301">MTMRIAIAGGGGLAYFFAAELTQSANAVLVLATKEHPEFENLGVQVVVVDYTDVQQLRYTLRGVDLVISTIPGEAQLNLIDAARHAHVGTFVPSEFEGPLAQRPTSDDPLDRGSRAALHLLNEWSQSTSGSHRMRYTVFSCGIFYERFAPGGLASFNIGVGENIPNAGDYLVNVDAASAEVVEQTAYGRPVEVSMTSVQDVARFLAAAIEIGPSHWPKEFRMRGDHMTITDIVRECSTARRVPFSLVNHEYRNIQAHLDYWIAHDFGRWYYFQRLRATAEGRYTFARANLNELVAQTSGLDVRPIRFRDWARRTMA</sequence>
<keyword evidence="5" id="KW-1185">Reference proteome</keyword>
<dbReference type="Pfam" id="PF05368">
    <property type="entry name" value="NmrA"/>
    <property type="match status" value="1"/>
</dbReference>
<feature type="domain" description="NmrA-like" evidence="3">
    <location>
        <begin position="3"/>
        <end position="233"/>
    </location>
</feature>
<evidence type="ECO:0000313" key="4">
    <source>
        <dbReference type="EMBL" id="PSR89030.1"/>
    </source>
</evidence>
<dbReference type="InterPro" id="IPR036291">
    <property type="entry name" value="NAD(P)-bd_dom_sf"/>
</dbReference>
<dbReference type="SUPFAM" id="SSF51735">
    <property type="entry name" value="NAD(P)-binding Rossmann-fold domains"/>
    <property type="match status" value="1"/>
</dbReference>
<name>A0A2T3AAW8_9PEZI</name>
<protein>
    <submittedName>
        <fullName evidence="4">Isoflavone reductase</fullName>
    </submittedName>
</protein>
<dbReference type="Gene3D" id="3.40.50.720">
    <property type="entry name" value="NAD(P)-binding Rossmann-like Domain"/>
    <property type="match status" value="1"/>
</dbReference>
<dbReference type="OrthoDB" id="419598at2759"/>
<dbReference type="InterPro" id="IPR051609">
    <property type="entry name" value="NmrA/Isoflavone_reductase-like"/>
</dbReference>
<dbReference type="PANTHER" id="PTHR47706">
    <property type="entry name" value="NMRA-LIKE FAMILY PROTEIN"/>
    <property type="match status" value="1"/>
</dbReference>
<dbReference type="InterPro" id="IPR008030">
    <property type="entry name" value="NmrA-like"/>
</dbReference>
<dbReference type="GO" id="GO:0016491">
    <property type="term" value="F:oxidoreductase activity"/>
    <property type="evidence" value="ECO:0007669"/>
    <property type="project" value="UniProtKB-KW"/>
</dbReference>
<organism evidence="4 5">
    <name type="scientific">Coniella lustricola</name>
    <dbReference type="NCBI Taxonomy" id="2025994"/>
    <lineage>
        <taxon>Eukaryota</taxon>
        <taxon>Fungi</taxon>
        <taxon>Dikarya</taxon>
        <taxon>Ascomycota</taxon>
        <taxon>Pezizomycotina</taxon>
        <taxon>Sordariomycetes</taxon>
        <taxon>Sordariomycetidae</taxon>
        <taxon>Diaporthales</taxon>
        <taxon>Schizoparmaceae</taxon>
        <taxon>Coniella</taxon>
    </lineage>
</organism>
<dbReference type="InParanoid" id="A0A2T3AAW8"/>
<evidence type="ECO:0000256" key="2">
    <source>
        <dbReference type="ARBA" id="ARBA00023002"/>
    </source>
</evidence>
<evidence type="ECO:0000313" key="5">
    <source>
        <dbReference type="Proteomes" id="UP000241462"/>
    </source>
</evidence>
<dbReference type="PANTHER" id="PTHR47706:SF5">
    <property type="entry name" value="ISOFLAVONE REDUCTASE"/>
    <property type="match status" value="1"/>
</dbReference>
<gene>
    <name evidence="4" type="ORF">BD289DRAFT_223880</name>
</gene>